<evidence type="ECO:0000313" key="2">
    <source>
        <dbReference type="Proteomes" id="UP001066276"/>
    </source>
</evidence>
<protein>
    <submittedName>
        <fullName evidence="1">Uncharacterized protein</fullName>
    </submittedName>
</protein>
<name>A0AAV7USV8_PLEWA</name>
<accession>A0AAV7USV8</accession>
<reference evidence="1" key="1">
    <citation type="journal article" date="2022" name="bioRxiv">
        <title>Sequencing and chromosome-scale assembly of the giantPleurodeles waltlgenome.</title>
        <authorList>
            <person name="Brown T."/>
            <person name="Elewa A."/>
            <person name="Iarovenko S."/>
            <person name="Subramanian E."/>
            <person name="Araus A.J."/>
            <person name="Petzold A."/>
            <person name="Susuki M."/>
            <person name="Suzuki K.-i.T."/>
            <person name="Hayashi T."/>
            <person name="Toyoda A."/>
            <person name="Oliveira C."/>
            <person name="Osipova E."/>
            <person name="Leigh N.D."/>
            <person name="Simon A."/>
            <person name="Yun M.H."/>
        </authorList>
    </citation>
    <scope>NUCLEOTIDE SEQUENCE</scope>
    <source>
        <strain evidence="1">20211129_DDA</strain>
        <tissue evidence="1">Liver</tissue>
    </source>
</reference>
<dbReference type="Proteomes" id="UP001066276">
    <property type="component" value="Chromosome 2_2"/>
</dbReference>
<sequence length="108" mass="11640">MKLISTEYSMAKEALDRSPSLTCLVSVPSNIQASASVAIIFKTKADVPAWHRIFYPSPGRFVSYLNVVYEEVTLDIQESAGGRAPGPDGVLIDVIKNNTDILASVIGN</sequence>
<dbReference type="AlphaFoldDB" id="A0AAV7USV8"/>
<comment type="caution">
    <text evidence="1">The sequence shown here is derived from an EMBL/GenBank/DDBJ whole genome shotgun (WGS) entry which is preliminary data.</text>
</comment>
<evidence type="ECO:0000313" key="1">
    <source>
        <dbReference type="EMBL" id="KAJ1192170.1"/>
    </source>
</evidence>
<organism evidence="1 2">
    <name type="scientific">Pleurodeles waltl</name>
    <name type="common">Iberian ribbed newt</name>
    <dbReference type="NCBI Taxonomy" id="8319"/>
    <lineage>
        <taxon>Eukaryota</taxon>
        <taxon>Metazoa</taxon>
        <taxon>Chordata</taxon>
        <taxon>Craniata</taxon>
        <taxon>Vertebrata</taxon>
        <taxon>Euteleostomi</taxon>
        <taxon>Amphibia</taxon>
        <taxon>Batrachia</taxon>
        <taxon>Caudata</taxon>
        <taxon>Salamandroidea</taxon>
        <taxon>Salamandridae</taxon>
        <taxon>Pleurodelinae</taxon>
        <taxon>Pleurodeles</taxon>
    </lineage>
</organism>
<keyword evidence="2" id="KW-1185">Reference proteome</keyword>
<dbReference type="EMBL" id="JANPWB010000004">
    <property type="protein sequence ID" value="KAJ1192170.1"/>
    <property type="molecule type" value="Genomic_DNA"/>
</dbReference>
<gene>
    <name evidence="1" type="ORF">NDU88_001482</name>
</gene>
<proteinExistence type="predicted"/>